<keyword evidence="3" id="KW-0804">Transcription</keyword>
<dbReference type="Gene3D" id="3.30.70.920">
    <property type="match status" value="1"/>
</dbReference>
<keyword evidence="1" id="KW-0805">Transcription regulation</keyword>
<dbReference type="GO" id="GO:0006355">
    <property type="term" value="P:regulation of DNA-templated transcription"/>
    <property type="evidence" value="ECO:0007669"/>
    <property type="project" value="UniProtKB-ARBA"/>
</dbReference>
<dbReference type="GO" id="GO:0043200">
    <property type="term" value="P:response to amino acid"/>
    <property type="evidence" value="ECO:0007669"/>
    <property type="project" value="TreeGrafter"/>
</dbReference>
<dbReference type="EMBL" id="LAQU01000007">
    <property type="protein sequence ID" value="KKB63914.1"/>
    <property type="molecule type" value="Genomic_DNA"/>
</dbReference>
<dbReference type="Gene3D" id="1.10.10.10">
    <property type="entry name" value="Winged helix-like DNA-binding domain superfamily/Winged helix DNA-binding domain"/>
    <property type="match status" value="1"/>
</dbReference>
<evidence type="ECO:0000256" key="1">
    <source>
        <dbReference type="ARBA" id="ARBA00023015"/>
    </source>
</evidence>
<dbReference type="AlphaFoldDB" id="A0A0F5K1Z7"/>
<dbReference type="InterPro" id="IPR036390">
    <property type="entry name" value="WH_DNA-bd_sf"/>
</dbReference>
<sequence>MDAIDRKLLARLQQDATTPVNELAEAVNLTTTPCWRRVQRLEKEGYILKRVALLNAVKLGVGVTVFVQVKTSNHSKEWFHHFKAVVQAIPEVVEFYRMSGAYDYMLRVVVPDITGYDRVYQRLIAQIPLSDVTASFAMEQLKYTTELPLPGL</sequence>
<dbReference type="InterPro" id="IPR019885">
    <property type="entry name" value="Tscrpt_reg_HTH_AsnC-type_CS"/>
</dbReference>
<dbReference type="InterPro" id="IPR000485">
    <property type="entry name" value="AsnC-type_HTH_dom"/>
</dbReference>
<dbReference type="Pfam" id="PF13404">
    <property type="entry name" value="HTH_AsnC-type"/>
    <property type="match status" value="1"/>
</dbReference>
<keyword evidence="6" id="KW-1185">Reference proteome</keyword>
<dbReference type="InterPro" id="IPR019888">
    <property type="entry name" value="Tscrpt_reg_AsnC-like"/>
</dbReference>
<comment type="caution">
    <text evidence="5">The sequence shown here is derived from an EMBL/GenBank/DDBJ whole genome shotgun (WGS) entry which is preliminary data.</text>
</comment>
<proteinExistence type="predicted"/>
<dbReference type="PROSITE" id="PS50956">
    <property type="entry name" value="HTH_ASNC_2"/>
    <property type="match status" value="1"/>
</dbReference>
<evidence type="ECO:0000313" key="6">
    <source>
        <dbReference type="Proteomes" id="UP000033618"/>
    </source>
</evidence>
<evidence type="ECO:0000313" key="5">
    <source>
        <dbReference type="EMBL" id="KKB63914.1"/>
    </source>
</evidence>
<accession>A0A0F5K1Z7</accession>
<dbReference type="InterPro" id="IPR011991">
    <property type="entry name" value="ArsR-like_HTH"/>
</dbReference>
<dbReference type="Pfam" id="PF01037">
    <property type="entry name" value="AsnC_trans_reg"/>
    <property type="match status" value="1"/>
</dbReference>
<dbReference type="PROSITE" id="PS00519">
    <property type="entry name" value="HTH_ASNC_1"/>
    <property type="match status" value="1"/>
</dbReference>
<dbReference type="PATRIC" id="fig|28092.6.peg.2066"/>
<dbReference type="CDD" id="cd00090">
    <property type="entry name" value="HTH_ARSR"/>
    <property type="match status" value="1"/>
</dbReference>
<organism evidence="5 6">
    <name type="scientific">Robbsia andropogonis</name>
    <dbReference type="NCBI Taxonomy" id="28092"/>
    <lineage>
        <taxon>Bacteria</taxon>
        <taxon>Pseudomonadati</taxon>
        <taxon>Pseudomonadota</taxon>
        <taxon>Betaproteobacteria</taxon>
        <taxon>Burkholderiales</taxon>
        <taxon>Burkholderiaceae</taxon>
        <taxon>Robbsia</taxon>
    </lineage>
</organism>
<dbReference type="SUPFAM" id="SSF54909">
    <property type="entry name" value="Dimeric alpha+beta barrel"/>
    <property type="match status" value="1"/>
</dbReference>
<dbReference type="Proteomes" id="UP000033618">
    <property type="component" value="Unassembled WGS sequence"/>
</dbReference>
<keyword evidence="2" id="KW-0238">DNA-binding</keyword>
<dbReference type="SUPFAM" id="SSF46785">
    <property type="entry name" value="Winged helix' DNA-binding domain"/>
    <property type="match status" value="1"/>
</dbReference>
<dbReference type="PRINTS" id="PR00033">
    <property type="entry name" value="HTHASNC"/>
</dbReference>
<reference evidence="5 6" key="1">
    <citation type="submission" date="2015-03" db="EMBL/GenBank/DDBJ databases">
        <title>Draft Genome Sequence of Burkholderia andropogonis type strain ICMP2807, isolated from Sorghum bicolor.</title>
        <authorList>
            <person name="Lopes-Santos L."/>
            <person name="Castro D.B."/>
            <person name="Ottoboni L.M."/>
            <person name="Park D."/>
            <person name="Weirc B.S."/>
            <person name="Destefano S.A."/>
        </authorList>
    </citation>
    <scope>NUCLEOTIDE SEQUENCE [LARGE SCALE GENOMIC DNA]</scope>
    <source>
        <strain evidence="5 6">ICMP2807</strain>
    </source>
</reference>
<dbReference type="InterPro" id="IPR036388">
    <property type="entry name" value="WH-like_DNA-bd_sf"/>
</dbReference>
<dbReference type="InterPro" id="IPR019887">
    <property type="entry name" value="Tscrpt_reg_AsnC/Lrp_C"/>
</dbReference>
<evidence type="ECO:0000256" key="3">
    <source>
        <dbReference type="ARBA" id="ARBA00023163"/>
    </source>
</evidence>
<evidence type="ECO:0000259" key="4">
    <source>
        <dbReference type="PROSITE" id="PS50956"/>
    </source>
</evidence>
<feature type="domain" description="HTH asnC-type" evidence="4">
    <location>
        <begin position="1"/>
        <end position="62"/>
    </location>
</feature>
<evidence type="ECO:0000256" key="2">
    <source>
        <dbReference type="ARBA" id="ARBA00023125"/>
    </source>
</evidence>
<dbReference type="GO" id="GO:0043565">
    <property type="term" value="F:sequence-specific DNA binding"/>
    <property type="evidence" value="ECO:0007669"/>
    <property type="project" value="InterPro"/>
</dbReference>
<dbReference type="PANTHER" id="PTHR30154:SF17">
    <property type="entry name" value="DNA-BINDING TRANSCRIPTIONAL ACTIVATOR DECR"/>
    <property type="match status" value="1"/>
</dbReference>
<gene>
    <name evidence="5" type="ORF">WM40_08750</name>
</gene>
<dbReference type="InterPro" id="IPR011008">
    <property type="entry name" value="Dimeric_a/b-barrel"/>
</dbReference>
<dbReference type="PANTHER" id="PTHR30154">
    <property type="entry name" value="LEUCINE-RESPONSIVE REGULATORY PROTEIN"/>
    <property type="match status" value="1"/>
</dbReference>
<dbReference type="SMART" id="SM00344">
    <property type="entry name" value="HTH_ASNC"/>
    <property type="match status" value="1"/>
</dbReference>
<dbReference type="STRING" id="28092.WM40_08750"/>
<dbReference type="GO" id="GO:0005829">
    <property type="term" value="C:cytosol"/>
    <property type="evidence" value="ECO:0007669"/>
    <property type="project" value="TreeGrafter"/>
</dbReference>
<protein>
    <recommendedName>
        <fullName evidence="4">HTH asnC-type domain-containing protein</fullName>
    </recommendedName>
</protein>
<name>A0A0F5K1Z7_9BURK</name>